<evidence type="ECO:0000313" key="3">
    <source>
        <dbReference type="Proteomes" id="UP001066276"/>
    </source>
</evidence>
<proteinExistence type="predicted"/>
<feature type="region of interest" description="Disordered" evidence="1">
    <location>
        <begin position="1"/>
        <end position="98"/>
    </location>
</feature>
<sequence>MQRRRRPSLEDAELAGIKRAGPQDAAPGDKERDGRLSKGELSTTKEEGAKCDTREGVLGGMKEIQPRPDENNASDLGDDDFDEFLLDDYDDDGWDIPR</sequence>
<accession>A0AAV7U8J9</accession>
<protein>
    <submittedName>
        <fullName evidence="2">Uncharacterized protein</fullName>
    </submittedName>
</protein>
<dbReference type="EMBL" id="JANPWB010000005">
    <property type="protein sequence ID" value="KAJ1185128.1"/>
    <property type="molecule type" value="Genomic_DNA"/>
</dbReference>
<keyword evidence="3" id="KW-1185">Reference proteome</keyword>
<comment type="caution">
    <text evidence="2">The sequence shown here is derived from an EMBL/GenBank/DDBJ whole genome shotgun (WGS) entry which is preliminary data.</text>
</comment>
<evidence type="ECO:0000313" key="2">
    <source>
        <dbReference type="EMBL" id="KAJ1185128.1"/>
    </source>
</evidence>
<dbReference type="Proteomes" id="UP001066276">
    <property type="component" value="Chromosome 3_1"/>
</dbReference>
<evidence type="ECO:0000256" key="1">
    <source>
        <dbReference type="SAM" id="MobiDB-lite"/>
    </source>
</evidence>
<feature type="compositionally biased region" description="Acidic residues" evidence="1">
    <location>
        <begin position="76"/>
        <end position="98"/>
    </location>
</feature>
<gene>
    <name evidence="2" type="ORF">NDU88_001923</name>
</gene>
<name>A0AAV7U8J9_PLEWA</name>
<feature type="compositionally biased region" description="Basic and acidic residues" evidence="1">
    <location>
        <begin position="27"/>
        <end position="55"/>
    </location>
</feature>
<organism evidence="2 3">
    <name type="scientific">Pleurodeles waltl</name>
    <name type="common">Iberian ribbed newt</name>
    <dbReference type="NCBI Taxonomy" id="8319"/>
    <lineage>
        <taxon>Eukaryota</taxon>
        <taxon>Metazoa</taxon>
        <taxon>Chordata</taxon>
        <taxon>Craniata</taxon>
        <taxon>Vertebrata</taxon>
        <taxon>Euteleostomi</taxon>
        <taxon>Amphibia</taxon>
        <taxon>Batrachia</taxon>
        <taxon>Caudata</taxon>
        <taxon>Salamandroidea</taxon>
        <taxon>Salamandridae</taxon>
        <taxon>Pleurodelinae</taxon>
        <taxon>Pleurodeles</taxon>
    </lineage>
</organism>
<reference evidence="2" key="1">
    <citation type="journal article" date="2022" name="bioRxiv">
        <title>Sequencing and chromosome-scale assembly of the giantPleurodeles waltlgenome.</title>
        <authorList>
            <person name="Brown T."/>
            <person name="Elewa A."/>
            <person name="Iarovenko S."/>
            <person name="Subramanian E."/>
            <person name="Araus A.J."/>
            <person name="Petzold A."/>
            <person name="Susuki M."/>
            <person name="Suzuki K.-i.T."/>
            <person name="Hayashi T."/>
            <person name="Toyoda A."/>
            <person name="Oliveira C."/>
            <person name="Osipova E."/>
            <person name="Leigh N.D."/>
            <person name="Simon A."/>
            <person name="Yun M.H."/>
        </authorList>
    </citation>
    <scope>NUCLEOTIDE SEQUENCE</scope>
    <source>
        <strain evidence="2">20211129_DDA</strain>
        <tissue evidence="2">Liver</tissue>
    </source>
</reference>
<dbReference type="AlphaFoldDB" id="A0AAV7U8J9"/>